<sequence>MPDRGKSSIVCAALLLCALTACTSTPAARPEVKIPTFDSSPSSVVPTTPTAPTTDDSIAPIIEPPSEPPPPPPSTTPKPRPKPTPKPTPPPQTPPPQTPPPSTTITFPDHFVKIGAPCQQEGAIGFTREGDLAICRRDSPRDRTMRWTLE</sequence>
<feature type="signal peptide" evidence="2">
    <location>
        <begin position="1"/>
        <end position="27"/>
    </location>
</feature>
<feature type="compositionally biased region" description="Pro residues" evidence="1">
    <location>
        <begin position="62"/>
        <end position="102"/>
    </location>
</feature>
<name>A0A4R2IY88_9PSEU</name>
<comment type="caution">
    <text evidence="3">The sequence shown here is derived from an EMBL/GenBank/DDBJ whole genome shotgun (WGS) entry which is preliminary data.</text>
</comment>
<evidence type="ECO:0000313" key="4">
    <source>
        <dbReference type="Proteomes" id="UP000295680"/>
    </source>
</evidence>
<dbReference type="EMBL" id="SLWS01000013">
    <property type="protein sequence ID" value="TCO50911.1"/>
    <property type="molecule type" value="Genomic_DNA"/>
</dbReference>
<keyword evidence="2" id="KW-0732">Signal</keyword>
<feature type="region of interest" description="Disordered" evidence="1">
    <location>
        <begin position="28"/>
        <end position="108"/>
    </location>
</feature>
<organism evidence="3 4">
    <name type="scientific">Actinocrispum wychmicini</name>
    <dbReference type="NCBI Taxonomy" id="1213861"/>
    <lineage>
        <taxon>Bacteria</taxon>
        <taxon>Bacillati</taxon>
        <taxon>Actinomycetota</taxon>
        <taxon>Actinomycetes</taxon>
        <taxon>Pseudonocardiales</taxon>
        <taxon>Pseudonocardiaceae</taxon>
        <taxon>Actinocrispum</taxon>
    </lineage>
</organism>
<dbReference type="AlphaFoldDB" id="A0A4R2IY88"/>
<keyword evidence="4" id="KW-1185">Reference proteome</keyword>
<dbReference type="RefSeq" id="WP_207926722.1">
    <property type="nucleotide sequence ID" value="NZ_SLWS01000013.1"/>
</dbReference>
<dbReference type="PRINTS" id="PR01217">
    <property type="entry name" value="PRICHEXTENSN"/>
</dbReference>
<accession>A0A4R2IY88</accession>
<feature type="chain" id="PRO_5020850953" evidence="2">
    <location>
        <begin position="28"/>
        <end position="150"/>
    </location>
</feature>
<gene>
    <name evidence="3" type="ORF">EV192_113294</name>
</gene>
<protein>
    <submittedName>
        <fullName evidence="3">Uncharacterized protein</fullName>
    </submittedName>
</protein>
<evidence type="ECO:0000313" key="3">
    <source>
        <dbReference type="EMBL" id="TCO50911.1"/>
    </source>
</evidence>
<dbReference type="Proteomes" id="UP000295680">
    <property type="component" value="Unassembled WGS sequence"/>
</dbReference>
<proteinExistence type="predicted"/>
<reference evidence="3 4" key="1">
    <citation type="submission" date="2019-03" db="EMBL/GenBank/DDBJ databases">
        <title>Genomic Encyclopedia of Type Strains, Phase IV (KMG-IV): sequencing the most valuable type-strain genomes for metagenomic binning, comparative biology and taxonomic classification.</title>
        <authorList>
            <person name="Goeker M."/>
        </authorList>
    </citation>
    <scope>NUCLEOTIDE SEQUENCE [LARGE SCALE GENOMIC DNA]</scope>
    <source>
        <strain evidence="3 4">DSM 45934</strain>
    </source>
</reference>
<evidence type="ECO:0000256" key="1">
    <source>
        <dbReference type="SAM" id="MobiDB-lite"/>
    </source>
</evidence>
<feature type="compositionally biased region" description="Low complexity" evidence="1">
    <location>
        <begin position="39"/>
        <end position="61"/>
    </location>
</feature>
<dbReference type="PROSITE" id="PS51257">
    <property type="entry name" value="PROKAR_LIPOPROTEIN"/>
    <property type="match status" value="1"/>
</dbReference>
<evidence type="ECO:0000256" key="2">
    <source>
        <dbReference type="SAM" id="SignalP"/>
    </source>
</evidence>